<dbReference type="RefSeq" id="XP_003673651.1">
    <property type="nucleotide sequence ID" value="XM_003673603.1"/>
</dbReference>
<evidence type="ECO:0000313" key="3">
    <source>
        <dbReference type="EMBL" id="CCC67270.1"/>
    </source>
</evidence>
<keyword evidence="2" id="KW-0812">Transmembrane</keyword>
<reference key="2">
    <citation type="submission" date="2011-08" db="EMBL/GenBank/DDBJ databases">
        <title>Genome sequence of Naumovozyma castellii.</title>
        <authorList>
            <person name="Gordon J.L."/>
            <person name="Armisen D."/>
            <person name="Proux-Wera E."/>
            <person name="OhEigeartaigh S.S."/>
            <person name="Byrne K.P."/>
            <person name="Wolfe K.H."/>
        </authorList>
    </citation>
    <scope>NUCLEOTIDE SEQUENCE</scope>
    <source>
        <strain>Type strain:CBS 4309</strain>
    </source>
</reference>
<evidence type="ECO:0000256" key="1">
    <source>
        <dbReference type="SAM" id="MobiDB-lite"/>
    </source>
</evidence>
<feature type="compositionally biased region" description="Polar residues" evidence="1">
    <location>
        <begin position="24"/>
        <end position="44"/>
    </location>
</feature>
<organism evidence="3 4">
    <name type="scientific">Naumovozyma castellii</name>
    <name type="common">Yeast</name>
    <name type="synonym">Saccharomyces castellii</name>
    <dbReference type="NCBI Taxonomy" id="27288"/>
    <lineage>
        <taxon>Eukaryota</taxon>
        <taxon>Fungi</taxon>
        <taxon>Dikarya</taxon>
        <taxon>Ascomycota</taxon>
        <taxon>Saccharomycotina</taxon>
        <taxon>Saccharomycetes</taxon>
        <taxon>Saccharomycetales</taxon>
        <taxon>Saccharomycetaceae</taxon>
        <taxon>Naumovozyma</taxon>
    </lineage>
</organism>
<sequence length="229" mass="25514">MTSTTLRKRSGTVGVEASMGDPTPTVSADRTQTSAAKTSTSRLTTEQKIDLILEITLQQRLGGWIADESRVEGPTPGEAKVEGSTPEGPTPGETRVEPTAKQFSEDDSLRSQDNDTESMRSAKQKERKRRRKKDRHWYLLWGTIINIIAVLLYFPPIILSFVKWDFSLERKILMACLLGIFALLGVVNLSFMVFIRSNDFIGYCYHFAVVILFASLAINGTIVMAGYDS</sequence>
<feature type="region of interest" description="Disordered" evidence="1">
    <location>
        <begin position="1"/>
        <end position="44"/>
    </location>
</feature>
<feature type="region of interest" description="Disordered" evidence="1">
    <location>
        <begin position="68"/>
        <end position="128"/>
    </location>
</feature>
<accession>G0V722</accession>
<feature type="transmembrane region" description="Helical" evidence="2">
    <location>
        <begin position="137"/>
        <end position="160"/>
    </location>
</feature>
<evidence type="ECO:0000256" key="2">
    <source>
        <dbReference type="SAM" id="Phobius"/>
    </source>
</evidence>
<feature type="transmembrane region" description="Helical" evidence="2">
    <location>
        <begin position="172"/>
        <end position="195"/>
    </location>
</feature>
<feature type="compositionally biased region" description="Basic residues" evidence="1">
    <location>
        <begin position="1"/>
        <end position="10"/>
    </location>
</feature>
<evidence type="ECO:0000313" key="4">
    <source>
        <dbReference type="Proteomes" id="UP000001640"/>
    </source>
</evidence>
<keyword evidence="2" id="KW-1133">Transmembrane helix</keyword>
<protein>
    <submittedName>
        <fullName evidence="3">Uncharacterized protein</fullName>
    </submittedName>
</protein>
<dbReference type="EMBL" id="HE576752">
    <property type="protein sequence ID" value="CCC67270.1"/>
    <property type="molecule type" value="Genomic_DNA"/>
</dbReference>
<dbReference type="AlphaFoldDB" id="G0V722"/>
<gene>
    <name evidence="3" type="primary">NCAS0A07120</name>
    <name evidence="3" type="ordered locus">NCAS_0A07120</name>
</gene>
<proteinExistence type="predicted"/>
<dbReference type="HOGENOM" id="CLU_1210124_0_0_1"/>
<dbReference type="GeneID" id="96900749"/>
<dbReference type="InParanoid" id="G0V722"/>
<dbReference type="KEGG" id="ncs:NCAS_0A07120"/>
<feature type="transmembrane region" description="Helical" evidence="2">
    <location>
        <begin position="207"/>
        <end position="227"/>
    </location>
</feature>
<feature type="compositionally biased region" description="Basic and acidic residues" evidence="1">
    <location>
        <begin position="94"/>
        <end position="124"/>
    </location>
</feature>
<keyword evidence="2" id="KW-0472">Membrane</keyword>
<reference evidence="4" key="1">
    <citation type="journal article" date="2011" name="Proc. Natl. Acad. Sci. U.S.A.">
        <title>Evolutionary erosion of yeast sex chromosomes by mating-type switching accidents.</title>
        <authorList>
            <person name="Gordon J.L."/>
            <person name="Armisen D."/>
            <person name="Proux-Wera E."/>
            <person name="Oheigeartaigh S.S."/>
            <person name="Byrne K.P."/>
            <person name="Wolfe K.H."/>
        </authorList>
    </citation>
    <scope>NUCLEOTIDE SEQUENCE [LARGE SCALE GENOMIC DNA]</scope>
    <source>
        <strain evidence="4">ATCC 76901 / BCRC 22586 / CBS 4309 / NBRC 1992 / NRRL Y-12630</strain>
    </source>
</reference>
<keyword evidence="4" id="KW-1185">Reference proteome</keyword>
<name>G0V722_NAUCA</name>
<dbReference type="Proteomes" id="UP000001640">
    <property type="component" value="Chromosome 1"/>
</dbReference>